<evidence type="ECO:0000256" key="1">
    <source>
        <dbReference type="SAM" id="MobiDB-lite"/>
    </source>
</evidence>
<accession>A0AAV3Z4K1</accession>
<dbReference type="EMBL" id="BLXT01001985">
    <property type="protein sequence ID" value="GFN90059.1"/>
    <property type="molecule type" value="Genomic_DNA"/>
</dbReference>
<name>A0AAV3Z4K1_9GAST</name>
<dbReference type="AlphaFoldDB" id="A0AAV3Z4K1"/>
<organism evidence="2 3">
    <name type="scientific">Plakobranchus ocellatus</name>
    <dbReference type="NCBI Taxonomy" id="259542"/>
    <lineage>
        <taxon>Eukaryota</taxon>
        <taxon>Metazoa</taxon>
        <taxon>Spiralia</taxon>
        <taxon>Lophotrochozoa</taxon>
        <taxon>Mollusca</taxon>
        <taxon>Gastropoda</taxon>
        <taxon>Heterobranchia</taxon>
        <taxon>Euthyneura</taxon>
        <taxon>Panpulmonata</taxon>
        <taxon>Sacoglossa</taxon>
        <taxon>Placobranchoidea</taxon>
        <taxon>Plakobranchidae</taxon>
        <taxon>Plakobranchus</taxon>
    </lineage>
</organism>
<comment type="caution">
    <text evidence="2">The sequence shown here is derived from an EMBL/GenBank/DDBJ whole genome shotgun (WGS) entry which is preliminary data.</text>
</comment>
<reference evidence="2 3" key="1">
    <citation type="journal article" date="2021" name="Elife">
        <title>Chloroplast acquisition without the gene transfer in kleptoplastic sea slugs, Plakobranchus ocellatus.</title>
        <authorList>
            <person name="Maeda T."/>
            <person name="Takahashi S."/>
            <person name="Yoshida T."/>
            <person name="Shimamura S."/>
            <person name="Takaki Y."/>
            <person name="Nagai Y."/>
            <person name="Toyoda A."/>
            <person name="Suzuki Y."/>
            <person name="Arimoto A."/>
            <person name="Ishii H."/>
            <person name="Satoh N."/>
            <person name="Nishiyama T."/>
            <person name="Hasebe M."/>
            <person name="Maruyama T."/>
            <person name="Minagawa J."/>
            <person name="Obokata J."/>
            <person name="Shigenobu S."/>
        </authorList>
    </citation>
    <scope>NUCLEOTIDE SEQUENCE [LARGE SCALE GENOMIC DNA]</scope>
</reference>
<proteinExistence type="predicted"/>
<feature type="region of interest" description="Disordered" evidence="1">
    <location>
        <begin position="1"/>
        <end position="25"/>
    </location>
</feature>
<keyword evidence="3" id="KW-1185">Reference proteome</keyword>
<evidence type="ECO:0000313" key="3">
    <source>
        <dbReference type="Proteomes" id="UP000735302"/>
    </source>
</evidence>
<sequence>MQKTCCSLDRPSRSELLPVGPGRGFNLQPQAANPLLGEGERTRQKAANLLRSRPLRAPLLT</sequence>
<dbReference type="Proteomes" id="UP000735302">
    <property type="component" value="Unassembled WGS sequence"/>
</dbReference>
<gene>
    <name evidence="2" type="ORF">PoB_001656500</name>
</gene>
<protein>
    <submittedName>
        <fullName evidence="2">Uncharacterized protein</fullName>
    </submittedName>
</protein>
<evidence type="ECO:0000313" key="2">
    <source>
        <dbReference type="EMBL" id="GFN90059.1"/>
    </source>
</evidence>